<evidence type="ECO:0000313" key="3">
    <source>
        <dbReference type="Proteomes" id="UP000236497"/>
    </source>
</evidence>
<dbReference type="Proteomes" id="UP000236497">
    <property type="component" value="Unassembled WGS sequence"/>
</dbReference>
<gene>
    <name evidence="2" type="ORF">HHT355_2234</name>
</gene>
<sequence>MRDYTKRSKRYRRNRAIIIISLLVLIVVLCVVYLIRLFNRNYQDYELMNRVANTEENLGGYLEYKGAVVRYSKDGAVAIDSKGNLLWNGSYQMADPIADTCDDYVAVADRGGKQIHIFNRNGLSGNIQTNHPIIKVQVAKQGVVAALMIEGESSYIEIYSKEGELLGEKISNMAKDGYPMDFSLSDNGEKVVATYFCLKNGEFVTNILFMNFGGVGKNYTDRTVGADIYNSILVPRITFLDNNTVCAFKEDGLLIYAMEEIAELIKEVNMEGKIISVLHNEKYAGIVLNSEKDNERRLFLYDLKGNQLMDMKLDFNYDNIYLSGEEIIMFNDLSCVIYRASGKEKFRYTFTTNISALYPINHIDRYFMVNPTEIWEIQLKE</sequence>
<proteinExistence type="predicted"/>
<reference evidence="2 3" key="1">
    <citation type="submission" date="2015-06" db="EMBL/GenBank/DDBJ databases">
        <authorList>
            <person name="Wibberg Daniel"/>
        </authorList>
    </citation>
    <scope>NUCLEOTIDE SEQUENCE [LARGE SCALE GENOMIC DNA]</scope>
    <source>
        <strain evidence="2 3">T3/55T</strain>
    </source>
</reference>
<keyword evidence="1" id="KW-0472">Membrane</keyword>
<dbReference type="Gene3D" id="2.120.10.30">
    <property type="entry name" value="TolB, C-terminal domain"/>
    <property type="match status" value="1"/>
</dbReference>
<evidence type="ECO:0000313" key="2">
    <source>
        <dbReference type="EMBL" id="CRZ35425.1"/>
    </source>
</evidence>
<dbReference type="Pfam" id="PF18975">
    <property type="entry name" value="DUF5711"/>
    <property type="match status" value="1"/>
</dbReference>
<evidence type="ECO:0000256" key="1">
    <source>
        <dbReference type="SAM" id="Phobius"/>
    </source>
</evidence>
<dbReference type="InterPro" id="IPR043765">
    <property type="entry name" value="DUF5711"/>
</dbReference>
<dbReference type="AlphaFoldDB" id="A0A0H5SJZ5"/>
<dbReference type="OrthoDB" id="1779345at2"/>
<accession>A0A0H5SJZ5</accession>
<name>A0A0H5SJZ5_HERHM</name>
<protein>
    <submittedName>
        <fullName evidence="2">Putative membrane protein</fullName>
    </submittedName>
</protein>
<keyword evidence="1" id="KW-0812">Transmembrane</keyword>
<dbReference type="EMBL" id="CVTD020000024">
    <property type="protein sequence ID" value="CRZ35425.1"/>
    <property type="molecule type" value="Genomic_DNA"/>
</dbReference>
<organism evidence="2 3">
    <name type="scientific">Herbinix hemicellulosilytica</name>
    <dbReference type="NCBI Taxonomy" id="1564487"/>
    <lineage>
        <taxon>Bacteria</taxon>
        <taxon>Bacillati</taxon>
        <taxon>Bacillota</taxon>
        <taxon>Clostridia</taxon>
        <taxon>Lachnospirales</taxon>
        <taxon>Lachnospiraceae</taxon>
        <taxon>Herbinix</taxon>
    </lineage>
</organism>
<dbReference type="RefSeq" id="WP_103203505.1">
    <property type="nucleotide sequence ID" value="NZ_CVTD020000024.1"/>
</dbReference>
<keyword evidence="3" id="KW-1185">Reference proteome</keyword>
<feature type="transmembrane region" description="Helical" evidence="1">
    <location>
        <begin position="16"/>
        <end position="35"/>
    </location>
</feature>
<keyword evidence="1" id="KW-1133">Transmembrane helix</keyword>
<dbReference type="InterPro" id="IPR011042">
    <property type="entry name" value="6-blade_b-propeller_TolB-like"/>
</dbReference>